<feature type="region of interest" description="Disordered" evidence="1">
    <location>
        <begin position="519"/>
        <end position="540"/>
    </location>
</feature>
<sequence length="540" mass="62720">MHNVIVQIVVVIESYFFNLGQLILEMEQVVKDVFQVTTIYSANNIYSTTYDYSSNSVLSQNIQTQIQNCLPAAGVYSQISSICLEATLDQSMGDYQKYLLGPFMDLDNYIPNLYQQQNYADKVYRVMIQTYSNPPPPPASGTSAGRDLKRNIFKIYPASYLDCQSGSGPNQYTVDSRFYQNQQQNMEIIYQQSLVQKIFIQGPYEVFDYPSSKNIQVMSLSNTFMAQINSEKIFFNIRVELLMSTIDAFLKQQNYQSKNEIIIVNKNGTFVYITDYWQLNQQSLYIFDQTMQKFSGLDEQTFQDLVVNQEQIQVNKLNKDGQFKEFLVSPILLNNTFDANDITQYLQTGVYDVQNNSYFVILLYGEKDQMYEVISKIESLAQSQKYITKLICVITSFVTIILVYVATYIVSVKVDRPLKLIINILKKLNNSVTLQQNVLLRIKDQLLFQSRNSQYQVRDLLLTFIDLIETLIQRFQDKTNNTISITIEYPLNDLETSFLQKTKGKKFEFDWENLNVKNQQSKNEQFGEANDQDQQPKKQE</sequence>
<evidence type="ECO:0000313" key="4">
    <source>
        <dbReference type="Proteomes" id="UP000009168"/>
    </source>
</evidence>
<protein>
    <submittedName>
        <fullName evidence="3">Transmembrane protein, putative</fullName>
    </submittedName>
</protein>
<keyword evidence="2 3" id="KW-0812">Transmembrane</keyword>
<proteinExistence type="predicted"/>
<dbReference type="InParanoid" id="I7LXJ0"/>
<evidence type="ECO:0000256" key="1">
    <source>
        <dbReference type="SAM" id="MobiDB-lite"/>
    </source>
</evidence>
<dbReference type="KEGG" id="tet:TTHERM_00242550"/>
<dbReference type="Proteomes" id="UP000009168">
    <property type="component" value="Unassembled WGS sequence"/>
</dbReference>
<dbReference type="EMBL" id="GG662443">
    <property type="protein sequence ID" value="EAS04733.2"/>
    <property type="molecule type" value="Genomic_DNA"/>
</dbReference>
<reference evidence="4" key="1">
    <citation type="journal article" date="2006" name="PLoS Biol.">
        <title>Macronuclear genome sequence of the ciliate Tetrahymena thermophila, a model eukaryote.</title>
        <authorList>
            <person name="Eisen J.A."/>
            <person name="Coyne R.S."/>
            <person name="Wu M."/>
            <person name="Wu D."/>
            <person name="Thiagarajan M."/>
            <person name="Wortman J.R."/>
            <person name="Badger J.H."/>
            <person name="Ren Q."/>
            <person name="Amedeo P."/>
            <person name="Jones K.M."/>
            <person name="Tallon L.J."/>
            <person name="Delcher A.L."/>
            <person name="Salzberg S.L."/>
            <person name="Silva J.C."/>
            <person name="Haas B.J."/>
            <person name="Majoros W.H."/>
            <person name="Farzad M."/>
            <person name="Carlton J.M."/>
            <person name="Smith R.K. Jr."/>
            <person name="Garg J."/>
            <person name="Pearlman R.E."/>
            <person name="Karrer K.M."/>
            <person name="Sun L."/>
            <person name="Manning G."/>
            <person name="Elde N.C."/>
            <person name="Turkewitz A.P."/>
            <person name="Asai D.J."/>
            <person name="Wilkes D.E."/>
            <person name="Wang Y."/>
            <person name="Cai H."/>
            <person name="Collins K."/>
            <person name="Stewart B.A."/>
            <person name="Lee S.R."/>
            <person name="Wilamowska K."/>
            <person name="Weinberg Z."/>
            <person name="Ruzzo W.L."/>
            <person name="Wloga D."/>
            <person name="Gaertig J."/>
            <person name="Frankel J."/>
            <person name="Tsao C.-C."/>
            <person name="Gorovsky M.A."/>
            <person name="Keeling P.J."/>
            <person name="Waller R.F."/>
            <person name="Patron N.J."/>
            <person name="Cherry J.M."/>
            <person name="Stover N.A."/>
            <person name="Krieger C.J."/>
            <person name="del Toro C."/>
            <person name="Ryder H.F."/>
            <person name="Williamson S.C."/>
            <person name="Barbeau R.A."/>
            <person name="Hamilton E.P."/>
            <person name="Orias E."/>
        </authorList>
    </citation>
    <scope>NUCLEOTIDE SEQUENCE [LARGE SCALE GENOMIC DNA]</scope>
    <source>
        <strain evidence="4">SB210</strain>
    </source>
</reference>
<dbReference type="RefSeq" id="XP_001024978.2">
    <property type="nucleotide sequence ID" value="XM_001024978.2"/>
</dbReference>
<evidence type="ECO:0000256" key="2">
    <source>
        <dbReference type="SAM" id="Phobius"/>
    </source>
</evidence>
<evidence type="ECO:0000313" key="3">
    <source>
        <dbReference type="EMBL" id="EAS04733.2"/>
    </source>
</evidence>
<accession>I7LXJ0</accession>
<feature type="transmembrane region" description="Helical" evidence="2">
    <location>
        <begin position="386"/>
        <end position="410"/>
    </location>
</feature>
<keyword evidence="2" id="KW-1133">Transmembrane helix</keyword>
<name>I7LXJ0_TETTS</name>
<dbReference type="GeneID" id="7845260"/>
<keyword evidence="4" id="KW-1185">Reference proteome</keyword>
<gene>
    <name evidence="3" type="ORF">TTHERM_00242550</name>
</gene>
<organism evidence="3 4">
    <name type="scientific">Tetrahymena thermophila (strain SB210)</name>
    <dbReference type="NCBI Taxonomy" id="312017"/>
    <lineage>
        <taxon>Eukaryota</taxon>
        <taxon>Sar</taxon>
        <taxon>Alveolata</taxon>
        <taxon>Ciliophora</taxon>
        <taxon>Intramacronucleata</taxon>
        <taxon>Oligohymenophorea</taxon>
        <taxon>Hymenostomatida</taxon>
        <taxon>Tetrahymenina</taxon>
        <taxon>Tetrahymenidae</taxon>
        <taxon>Tetrahymena</taxon>
    </lineage>
</organism>
<dbReference type="AlphaFoldDB" id="I7LXJ0"/>
<keyword evidence="2" id="KW-0472">Membrane</keyword>